<evidence type="ECO:0000313" key="2">
    <source>
        <dbReference type="EMBL" id="QHU17633.1"/>
    </source>
</evidence>
<reference evidence="2" key="1">
    <citation type="journal article" date="2020" name="Nature">
        <title>Giant virus diversity and host interactions through global metagenomics.</title>
        <authorList>
            <person name="Schulz F."/>
            <person name="Roux S."/>
            <person name="Paez-Espino D."/>
            <person name="Jungbluth S."/>
            <person name="Walsh D.A."/>
            <person name="Denef V.J."/>
            <person name="McMahon K.D."/>
            <person name="Konstantinidis K.T."/>
            <person name="Eloe-Fadrosh E.A."/>
            <person name="Kyrpides N.C."/>
            <person name="Woyke T."/>
        </authorList>
    </citation>
    <scope>NUCLEOTIDE SEQUENCE</scope>
    <source>
        <strain evidence="2">GVMAG-S-3300012919-55</strain>
    </source>
</reference>
<feature type="transmembrane region" description="Helical" evidence="1">
    <location>
        <begin position="59"/>
        <end position="82"/>
    </location>
</feature>
<keyword evidence="1" id="KW-1133">Transmembrane helix</keyword>
<organism evidence="2">
    <name type="scientific">viral metagenome</name>
    <dbReference type="NCBI Taxonomy" id="1070528"/>
    <lineage>
        <taxon>unclassified sequences</taxon>
        <taxon>metagenomes</taxon>
        <taxon>organismal metagenomes</taxon>
    </lineage>
</organism>
<evidence type="ECO:0000256" key="1">
    <source>
        <dbReference type="SAM" id="Phobius"/>
    </source>
</evidence>
<protein>
    <submittedName>
        <fullName evidence="2">Uncharacterized protein</fullName>
    </submittedName>
</protein>
<dbReference type="AlphaFoldDB" id="A0A6C0KK22"/>
<sequence>MLISHKLPIIKKAFLLKHGHTKPLSVYHCACLSFIIPHGSTDIWMYPIQKYMINYGSSFAFFFFQPMRVKYLFLFLYSILHIKNDICGPLPIQLLYSMGIHLSWIWFPEWALTYLALIHTVLHYTKVVPFLNKIQIISLALTQVFVYMMIKSYETRDLSYGGTWIPIIIGHIMTNI</sequence>
<keyword evidence="1" id="KW-0812">Transmembrane</keyword>
<name>A0A6C0KK22_9ZZZZ</name>
<proteinExistence type="predicted"/>
<dbReference type="EMBL" id="MN740916">
    <property type="protein sequence ID" value="QHU17633.1"/>
    <property type="molecule type" value="Genomic_DNA"/>
</dbReference>
<feature type="transmembrane region" description="Helical" evidence="1">
    <location>
        <begin position="94"/>
        <end position="118"/>
    </location>
</feature>
<accession>A0A6C0KK22</accession>
<keyword evidence="1" id="KW-0472">Membrane</keyword>
<feature type="transmembrane region" description="Helical" evidence="1">
    <location>
        <begin position="130"/>
        <end position="150"/>
    </location>
</feature>